<proteinExistence type="predicted"/>
<evidence type="ECO:0000256" key="1">
    <source>
        <dbReference type="SAM" id="MobiDB-lite"/>
    </source>
</evidence>
<feature type="region of interest" description="Disordered" evidence="1">
    <location>
        <begin position="50"/>
        <end position="89"/>
    </location>
</feature>
<dbReference type="AlphaFoldDB" id="A0AAV2GHK1"/>
<evidence type="ECO:0000313" key="2">
    <source>
        <dbReference type="EMBL" id="CAL1409737.1"/>
    </source>
</evidence>
<gene>
    <name evidence="2" type="ORF">LTRI10_LOCUS49210</name>
</gene>
<feature type="compositionally biased region" description="Basic and acidic residues" evidence="1">
    <location>
        <begin position="66"/>
        <end position="81"/>
    </location>
</feature>
<evidence type="ECO:0000313" key="3">
    <source>
        <dbReference type="Proteomes" id="UP001497516"/>
    </source>
</evidence>
<protein>
    <submittedName>
        <fullName evidence="2">Uncharacterized protein</fullName>
    </submittedName>
</protein>
<dbReference type="Proteomes" id="UP001497516">
    <property type="component" value="Chromosome 9"/>
</dbReference>
<accession>A0AAV2GHK1</accession>
<reference evidence="2 3" key="1">
    <citation type="submission" date="2024-04" db="EMBL/GenBank/DDBJ databases">
        <authorList>
            <person name="Fracassetti M."/>
        </authorList>
    </citation>
    <scope>NUCLEOTIDE SEQUENCE [LARGE SCALE GENOMIC DNA]</scope>
</reference>
<organism evidence="2 3">
    <name type="scientific">Linum trigynum</name>
    <dbReference type="NCBI Taxonomy" id="586398"/>
    <lineage>
        <taxon>Eukaryota</taxon>
        <taxon>Viridiplantae</taxon>
        <taxon>Streptophyta</taxon>
        <taxon>Embryophyta</taxon>
        <taxon>Tracheophyta</taxon>
        <taxon>Spermatophyta</taxon>
        <taxon>Magnoliopsida</taxon>
        <taxon>eudicotyledons</taxon>
        <taxon>Gunneridae</taxon>
        <taxon>Pentapetalae</taxon>
        <taxon>rosids</taxon>
        <taxon>fabids</taxon>
        <taxon>Malpighiales</taxon>
        <taxon>Linaceae</taxon>
        <taxon>Linum</taxon>
    </lineage>
</organism>
<name>A0AAV2GHK1_9ROSI</name>
<sequence length="89" mass="9574">MLSTGSCVEELQVLGQANAPDLEEVREQMKEMMKTLVARDKALISQWEGKVPVAASSSGEEESSEERDGEKSGAEVKKGEKSTTGMKIG</sequence>
<dbReference type="EMBL" id="OZ034822">
    <property type="protein sequence ID" value="CAL1409737.1"/>
    <property type="molecule type" value="Genomic_DNA"/>
</dbReference>
<keyword evidence="3" id="KW-1185">Reference proteome</keyword>